<evidence type="ECO:0000313" key="3">
    <source>
        <dbReference type="EMBL" id="MFC5818184.1"/>
    </source>
</evidence>
<keyword evidence="1" id="KW-1133">Transmembrane helix</keyword>
<dbReference type="InterPro" id="IPR005797">
    <property type="entry name" value="Cyt_b/b6_N"/>
</dbReference>
<protein>
    <recommendedName>
        <fullName evidence="2">Cytochrome b/b6 N-terminal region profile domain-containing protein</fullName>
    </recommendedName>
</protein>
<evidence type="ECO:0000259" key="2">
    <source>
        <dbReference type="PROSITE" id="PS51002"/>
    </source>
</evidence>
<comment type="caution">
    <text evidence="3">The sequence shown here is derived from an EMBL/GenBank/DDBJ whole genome shotgun (WGS) entry which is preliminary data.</text>
</comment>
<reference evidence="4" key="1">
    <citation type="journal article" date="2019" name="Int. J. Syst. Evol. Microbiol.">
        <title>The Global Catalogue of Microorganisms (GCM) 10K type strain sequencing project: providing services to taxonomists for standard genome sequencing and annotation.</title>
        <authorList>
            <consortium name="The Broad Institute Genomics Platform"/>
            <consortium name="The Broad Institute Genome Sequencing Center for Infectious Disease"/>
            <person name="Wu L."/>
            <person name="Ma J."/>
        </authorList>
    </citation>
    <scope>NUCLEOTIDE SEQUENCE [LARGE SCALE GENOMIC DNA]</scope>
    <source>
        <strain evidence="4">CGMCC 4.7106</strain>
    </source>
</reference>
<feature type="transmembrane region" description="Helical" evidence="1">
    <location>
        <begin position="86"/>
        <end position="105"/>
    </location>
</feature>
<organism evidence="3 4">
    <name type="scientific">Nonomuraea harbinensis</name>
    <dbReference type="NCBI Taxonomy" id="1286938"/>
    <lineage>
        <taxon>Bacteria</taxon>
        <taxon>Bacillati</taxon>
        <taxon>Actinomycetota</taxon>
        <taxon>Actinomycetes</taxon>
        <taxon>Streptosporangiales</taxon>
        <taxon>Streptosporangiaceae</taxon>
        <taxon>Nonomuraea</taxon>
    </lineage>
</organism>
<sequence length="169" mass="18460">MIFIFLFAVVTGAFLAYHFTPGDHTIVYDGSYAPLQGVPMSEAYSSSLKISFDVPGGLLLRQLHLQSWPVLAFGAFVWLLVARHRYALAAFGLAMAATLSGYATVDDLLSGTLLGEVSTLWWYGIHLLVALALIVVLVISSRREAARQPRTVPFIALAFAIALLAVYWL</sequence>
<dbReference type="RefSeq" id="WP_219546019.1">
    <property type="nucleotide sequence ID" value="NZ_JAHKRN010000020.1"/>
</dbReference>
<dbReference type="EMBL" id="JBHSNW010000012">
    <property type="protein sequence ID" value="MFC5818184.1"/>
    <property type="molecule type" value="Genomic_DNA"/>
</dbReference>
<name>A0ABW1BXZ7_9ACTN</name>
<keyword evidence="4" id="KW-1185">Reference proteome</keyword>
<feature type="transmembrane region" description="Helical" evidence="1">
    <location>
        <begin position="120"/>
        <end position="139"/>
    </location>
</feature>
<evidence type="ECO:0000256" key="1">
    <source>
        <dbReference type="SAM" id="Phobius"/>
    </source>
</evidence>
<feature type="domain" description="Cytochrome b/b6 N-terminal region profile" evidence="2">
    <location>
        <begin position="1"/>
        <end position="169"/>
    </location>
</feature>
<keyword evidence="1" id="KW-0472">Membrane</keyword>
<dbReference type="PROSITE" id="PS51002">
    <property type="entry name" value="CYTB_NTER"/>
    <property type="match status" value="1"/>
</dbReference>
<feature type="transmembrane region" description="Helical" evidence="1">
    <location>
        <begin position="151"/>
        <end position="168"/>
    </location>
</feature>
<gene>
    <name evidence="3" type="ORF">ACFPUY_24030</name>
</gene>
<feature type="transmembrane region" description="Helical" evidence="1">
    <location>
        <begin position="63"/>
        <end position="81"/>
    </location>
</feature>
<evidence type="ECO:0000313" key="4">
    <source>
        <dbReference type="Proteomes" id="UP001596096"/>
    </source>
</evidence>
<accession>A0ABW1BXZ7</accession>
<dbReference type="Proteomes" id="UP001596096">
    <property type="component" value="Unassembled WGS sequence"/>
</dbReference>
<proteinExistence type="predicted"/>
<keyword evidence="1" id="KW-0812">Transmembrane</keyword>